<dbReference type="AlphaFoldDB" id="A0A0M8MR60"/>
<dbReference type="InterPro" id="IPR001138">
    <property type="entry name" value="Zn2Cys6_DnaBD"/>
</dbReference>
<comment type="caution">
    <text evidence="7">The sequence shown here is derived from an EMBL/GenBank/DDBJ whole genome shotgun (WGS) entry which is preliminary data.</text>
</comment>
<keyword evidence="4" id="KW-0804">Transcription</keyword>
<dbReference type="Gene3D" id="4.10.240.10">
    <property type="entry name" value="Zn(2)-C6 fungal-type DNA-binding domain"/>
    <property type="match status" value="1"/>
</dbReference>
<feature type="region of interest" description="Disordered" evidence="6">
    <location>
        <begin position="78"/>
        <end position="97"/>
    </location>
</feature>
<keyword evidence="2" id="KW-0805">Transcription regulation</keyword>
<dbReference type="GO" id="GO:0000976">
    <property type="term" value="F:transcription cis-regulatory region binding"/>
    <property type="evidence" value="ECO:0007669"/>
    <property type="project" value="TreeGrafter"/>
</dbReference>
<evidence type="ECO:0000256" key="6">
    <source>
        <dbReference type="SAM" id="MobiDB-lite"/>
    </source>
</evidence>
<evidence type="ECO:0000256" key="1">
    <source>
        <dbReference type="ARBA" id="ARBA00004123"/>
    </source>
</evidence>
<comment type="subcellular location">
    <subcellularLocation>
        <location evidence="1">Nucleus</location>
    </subcellularLocation>
</comment>
<dbReference type="CDD" id="cd00067">
    <property type="entry name" value="GAL4"/>
    <property type="match status" value="1"/>
</dbReference>
<dbReference type="OrthoDB" id="1600564at2759"/>
<feature type="compositionally biased region" description="Low complexity" evidence="6">
    <location>
        <begin position="83"/>
        <end position="94"/>
    </location>
</feature>
<proteinExistence type="predicted"/>
<dbReference type="GO" id="GO:0000981">
    <property type="term" value="F:DNA-binding transcription factor activity, RNA polymerase II-specific"/>
    <property type="evidence" value="ECO:0007669"/>
    <property type="project" value="InterPro"/>
</dbReference>
<keyword evidence="8" id="KW-1185">Reference proteome</keyword>
<feature type="compositionally biased region" description="Gly residues" evidence="6">
    <location>
        <begin position="519"/>
        <end position="529"/>
    </location>
</feature>
<evidence type="ECO:0000313" key="7">
    <source>
        <dbReference type="EMBL" id="KOS17646.1"/>
    </source>
</evidence>
<accession>A0A0M8MR60</accession>
<sequence>MAEPTVGMRISRKGPKACTVCAKAKARCIPGLEPGSKCQRLRKECISRSPAPPRAKKVPKRSRVAELEKRLDELSSQFEGAQSSLTSASESGSSVHVVPPAPAPAANCGGKHLSLEHLLPFPASPGSERNEAPTRKTEAPKVYNGNGAGGVWPQPAEAETLLAQYHEVYGPLFPFIVLPGHLSAADLRRQKPFLWKAVMMASCFYDSTRQLRLGYELLGDITKAAYVDGVHSLDLLQGLLLMIGWFNVAFKSTQIINLLFLARSIGVGLSSPGYQSSPPEGPKFGSLEHIRAYAGTYYLNTLVFTTNKKTNDFMNASQLEAYCHILETTMEYASDEYLIRLVRIQQLTQSISLTMALDPHQPGMQLPLTMVVQSFQQQIHEFRHSLPPHLSEDATLLNHLGIAQVLVTDISISDQHCNSSVMPVTDRLELLWACVRSIRAFFDARVGHRCFEKPRFLMIVASDLAYAIITAMKLLMVSVPTWNPRQIVAELALYELLESHIQELGDLVARRRGKLHSGGARGAGAGAGPAGAAEGPPREDPMDRLRRLLKNGKELVDLQLQKMESAEVMGYEGERWMTDDLGEEMWANFMTDTAWNVNWDPMLMEMT</sequence>
<gene>
    <name evidence="7" type="ORF">ESCO_002476</name>
</gene>
<dbReference type="InterPro" id="IPR036864">
    <property type="entry name" value="Zn2-C6_fun-type_DNA-bd_sf"/>
</dbReference>
<feature type="region of interest" description="Disordered" evidence="6">
    <location>
        <begin position="517"/>
        <end position="540"/>
    </location>
</feature>
<dbReference type="Proteomes" id="UP000053831">
    <property type="component" value="Unassembled WGS sequence"/>
</dbReference>
<dbReference type="PANTHER" id="PTHR31845:SF10">
    <property type="entry name" value="ZN(II)2CYS6 TRANSCRIPTION FACTOR (EUROFUNG)"/>
    <property type="match status" value="1"/>
</dbReference>
<protein>
    <recommendedName>
        <fullName evidence="9">Zn(2)-C6 fungal-type domain-containing protein</fullName>
    </recommendedName>
</protein>
<feature type="compositionally biased region" description="Basic and acidic residues" evidence="6">
    <location>
        <begin position="128"/>
        <end position="139"/>
    </location>
</feature>
<dbReference type="GO" id="GO:0008270">
    <property type="term" value="F:zinc ion binding"/>
    <property type="evidence" value="ECO:0007669"/>
    <property type="project" value="InterPro"/>
</dbReference>
<keyword evidence="5" id="KW-0539">Nucleus</keyword>
<dbReference type="STRING" id="150374.A0A0M8MR60"/>
<evidence type="ECO:0000256" key="4">
    <source>
        <dbReference type="ARBA" id="ARBA00023163"/>
    </source>
</evidence>
<keyword evidence="3" id="KW-0238">DNA-binding</keyword>
<dbReference type="GO" id="GO:0005634">
    <property type="term" value="C:nucleus"/>
    <property type="evidence" value="ECO:0007669"/>
    <property type="project" value="UniProtKB-SubCell"/>
</dbReference>
<dbReference type="InterPro" id="IPR051089">
    <property type="entry name" value="prtT"/>
</dbReference>
<evidence type="ECO:0000313" key="8">
    <source>
        <dbReference type="Proteomes" id="UP000053831"/>
    </source>
</evidence>
<feature type="region of interest" description="Disordered" evidence="6">
    <location>
        <begin position="45"/>
        <end position="64"/>
    </location>
</feature>
<dbReference type="PANTHER" id="PTHR31845">
    <property type="entry name" value="FINGER DOMAIN PROTEIN, PUTATIVE-RELATED"/>
    <property type="match status" value="1"/>
</dbReference>
<feature type="region of interest" description="Disordered" evidence="6">
    <location>
        <begin position="123"/>
        <end position="142"/>
    </location>
</feature>
<evidence type="ECO:0000256" key="2">
    <source>
        <dbReference type="ARBA" id="ARBA00023015"/>
    </source>
</evidence>
<evidence type="ECO:0000256" key="5">
    <source>
        <dbReference type="ARBA" id="ARBA00023242"/>
    </source>
</evidence>
<name>A0A0M8MR60_ESCWE</name>
<reference evidence="7 8" key="1">
    <citation type="submission" date="2015-07" db="EMBL/GenBank/DDBJ databases">
        <title>The genome of the fungus Escovopsis weberi, a specialized disease agent of ant agriculture.</title>
        <authorList>
            <person name="de Man T.J."/>
            <person name="Stajich J.E."/>
            <person name="Kubicek C.P."/>
            <person name="Chenthamara K."/>
            <person name="Atanasova L."/>
            <person name="Druzhinina I.S."/>
            <person name="Birnbaum S."/>
            <person name="Barribeau S.M."/>
            <person name="Teiling C."/>
            <person name="Suen G."/>
            <person name="Currie C."/>
            <person name="Gerardo N.M."/>
        </authorList>
    </citation>
    <scope>NUCLEOTIDE SEQUENCE [LARGE SCALE GENOMIC DNA]</scope>
</reference>
<evidence type="ECO:0000256" key="3">
    <source>
        <dbReference type="ARBA" id="ARBA00023125"/>
    </source>
</evidence>
<dbReference type="EMBL" id="LGSR01000022">
    <property type="protein sequence ID" value="KOS17646.1"/>
    <property type="molecule type" value="Genomic_DNA"/>
</dbReference>
<evidence type="ECO:0008006" key="9">
    <source>
        <dbReference type="Google" id="ProtNLM"/>
    </source>
</evidence>
<organism evidence="7 8">
    <name type="scientific">Escovopsis weberi</name>
    <dbReference type="NCBI Taxonomy" id="150374"/>
    <lineage>
        <taxon>Eukaryota</taxon>
        <taxon>Fungi</taxon>
        <taxon>Dikarya</taxon>
        <taxon>Ascomycota</taxon>
        <taxon>Pezizomycotina</taxon>
        <taxon>Sordariomycetes</taxon>
        <taxon>Hypocreomycetidae</taxon>
        <taxon>Hypocreales</taxon>
        <taxon>Hypocreaceae</taxon>
        <taxon>Escovopsis</taxon>
    </lineage>
</organism>